<dbReference type="Pfam" id="PF00668">
    <property type="entry name" value="Condensation"/>
    <property type="match status" value="1"/>
</dbReference>
<dbReference type="InterPro" id="IPR029063">
    <property type="entry name" value="SAM-dependent_MTases_sf"/>
</dbReference>
<dbReference type="InterPro" id="IPR000873">
    <property type="entry name" value="AMP-dep_synth/lig_dom"/>
</dbReference>
<dbReference type="EMBL" id="CP071448">
    <property type="protein sequence ID" value="QSW88366.1"/>
    <property type="molecule type" value="Genomic_DNA"/>
</dbReference>
<dbReference type="InterPro" id="IPR020845">
    <property type="entry name" value="AMP-binding_CS"/>
</dbReference>
<dbReference type="SUPFAM" id="SSF53335">
    <property type="entry name" value="S-adenosyl-L-methionine-dependent methyltransferases"/>
    <property type="match status" value="1"/>
</dbReference>
<feature type="domain" description="Carrier" evidence="2">
    <location>
        <begin position="1713"/>
        <end position="1788"/>
    </location>
</feature>
<dbReference type="Gene3D" id="3.20.20.30">
    <property type="entry name" value="Luciferase-like domain"/>
    <property type="match status" value="1"/>
</dbReference>
<dbReference type="SUPFAM" id="SSF51679">
    <property type="entry name" value="Bacterial luciferase-like"/>
    <property type="match status" value="1"/>
</dbReference>
<evidence type="ECO:0000313" key="4">
    <source>
        <dbReference type="Proteomes" id="UP000663440"/>
    </source>
</evidence>
<sequence length="1814" mass="206369">MGDLMLKQRLARLIQKKVSFEVSQDKLLVKGDLAVLNEEDKQFLKENKQEIISLIENASSEISLVKNTNKEDRIPLSFSQQSLWLLDRINNGSSHYNLTSAFKLKGRLDYKALNKAFTSIIERHDTLRSTFFVDNSGEPFQKIQNVESFTIVPEEFDTADSTIESQLFEKIEEETNKIFDLTQDLLVNVRLFKVNANEHFLIVTMHHIASDGWSIGIFVNEISILYNSYLEEKTNALPELTVQYSDYAIWQRKRLQGKILEKQIDYWKNLLADLPVIHNLPLDNPRPFVQTFNGSTYYSKIEAKTLKSLYSLCKAESATLFMAIHAVFSVLLARYSNAKDIVVGTPIANREKAEIAGLVGFFMNLIVLRSDLSQNPSFIDLLRQSKKMLEESYDYQELPFEKLVEELKVKRNLGHSPLFQVLLSLQNNEQEQVALTDLTLETVTYKNTRSAKYDLSLNIIEISGELSLSWEYNTDLFNEETIARMAGHFDTLLNSVLVNPDENVFKINMISDKDAEDICKHLDGEVLNLTDVEETNSLFEYQLKNNPDKTAVICGGVSYTYKALGEKVDSIASHLVQNGVQNSDRVGICLLRSIEMVASIFACFKIGAAYIPLDPVYSSIRLNQIVKDAEPKCIITHSALRELYLKEMYEDFIYLDKLDLTVNDKVVINCHDENTAYIIFTSGTTGKPKGIEVSHANLKNFLKALDISFGTETRQNWLAQTSMNFDISVLELIWTISRGHQIVLQQSNPFKLLSSDNISQTKNLDFSIMFFGADKENDAQKYNLLLETAKYADKNDFTAIWTPERHFGEFGGLFPSPSVLGSAISVLTEKIKVRSGSVVLPLHDPIRVAEEWAVIDNLSNGRTGISIASGWHPNDFVFSNSNYEARHIEMREKITELKKLWEGHSVIRKNGTGQDFEITIRPEPIQKQLPLWITAAGNPETFKYAGEIGANVLTHMLGQSLEKLAENIAVYHKALKENGFTVEDKTVSLMLHTYIDADQEKAAEISEKPFKEYLRSSIKLMEPLAHELSLNIDTQSDEIIEFAYRKFSKENTLIGSVESCQKMLQSIQNIGVTEVACLVDFGVENENVLSGLKNIAKAKSLYHKQNELRDLLNINNQKNELELIDTYKVTHVQMTPSQSKLILDLYNQDNSRDISSVEHWMIGGEPLNQNLIDGLSEITNAKLYNMYGPTETTVWSAWREIRNGNFKIGNPILNTKLLLLNEFEQQVPLGVVGELYIGGSGVSKGYYNNSELTASSFKKLKNKQADTIKFYKTGDLMRLNPDGTFDYEGRKDNQVKINGYRIEPEEIENVICKIPEVKDCKVVPITDGNTTYLSAYIVKEEIVFGNYKELPVQEQAKAFKFPDGSTVYHQSNRQLAMLYKEIFEDEIYFKHNISIPENAVVIDAGANIGSFSMHVNQKQPSAFLVAFEPIPQIFSGLKQNFEHRNIKGRILNYGVSNKKENATFYYYPEMAGMSGRFTEKETIVDAVGGYVKHDKTVLSQNANHSNEDVIVKSFYESIDSEGEMNDEFKNYLNSLYEAKEVDCQLTTISDVIDDLKLECIDLLKVDVEKSECLVLEGIREEHWARIHQLAIEVDGDSNLDSIVKLLKKNGYQIQIDELAMSDSDTIKNENTYMLYAINDDRKKTHNSIERQYSAPQVNESFVRNYLKNMLPDYMNPKDIAFVSSIPLMENGKVNLIKLKELKPKKAVQENTVKLNNQVEQDIYSLWCEVLKKESIPYEVSIFEAGGNSIEIVLLHEKLQTKFNISFSLVELFRNPTIQQQAKLIQNSNPIETNSSQKVLDKGTLRRNARTSRIN</sequence>
<dbReference type="InterPro" id="IPR045851">
    <property type="entry name" value="AMP-bd_C_sf"/>
</dbReference>
<organism evidence="3 4">
    <name type="scientific">Flavobacterium endoglycinae</name>
    <dbReference type="NCBI Taxonomy" id="2816357"/>
    <lineage>
        <taxon>Bacteria</taxon>
        <taxon>Pseudomonadati</taxon>
        <taxon>Bacteroidota</taxon>
        <taxon>Flavobacteriia</taxon>
        <taxon>Flavobacteriales</taxon>
        <taxon>Flavobacteriaceae</taxon>
        <taxon>Flavobacterium</taxon>
    </lineage>
</organism>
<dbReference type="RefSeq" id="WP_207295569.1">
    <property type="nucleotide sequence ID" value="NZ_CP071448.1"/>
</dbReference>
<dbReference type="SUPFAM" id="SSF47336">
    <property type="entry name" value="ACP-like"/>
    <property type="match status" value="1"/>
</dbReference>
<dbReference type="PROSITE" id="PS50075">
    <property type="entry name" value="CARRIER"/>
    <property type="match status" value="1"/>
</dbReference>
<dbReference type="InterPro" id="IPR036661">
    <property type="entry name" value="Luciferase-like_sf"/>
</dbReference>
<dbReference type="Gene3D" id="3.40.50.12780">
    <property type="entry name" value="N-terminal domain of ligase-like"/>
    <property type="match status" value="1"/>
</dbReference>
<dbReference type="InterPro" id="IPR036736">
    <property type="entry name" value="ACP-like_sf"/>
</dbReference>
<feature type="region of interest" description="Disordered" evidence="1">
    <location>
        <begin position="1793"/>
        <end position="1814"/>
    </location>
</feature>
<dbReference type="SUPFAM" id="SSF56801">
    <property type="entry name" value="Acetyl-CoA synthetase-like"/>
    <property type="match status" value="2"/>
</dbReference>
<dbReference type="PROSITE" id="PS00455">
    <property type="entry name" value="AMP_BINDING"/>
    <property type="match status" value="1"/>
</dbReference>
<dbReference type="Gene3D" id="3.30.559.10">
    <property type="entry name" value="Chloramphenicol acetyltransferase-like domain"/>
    <property type="match status" value="1"/>
</dbReference>
<evidence type="ECO:0000259" key="2">
    <source>
        <dbReference type="PROSITE" id="PS50075"/>
    </source>
</evidence>
<dbReference type="Pfam" id="PF00296">
    <property type="entry name" value="Bac_luciferase"/>
    <property type="match status" value="1"/>
</dbReference>
<dbReference type="Gene3D" id="3.30.300.30">
    <property type="match status" value="2"/>
</dbReference>
<dbReference type="InterPro" id="IPR024011">
    <property type="entry name" value="Biosynth_lucif-like_mOase_dom"/>
</dbReference>
<dbReference type="NCBIfam" id="TIGR04020">
    <property type="entry name" value="seco_metab_LLM"/>
    <property type="match status" value="1"/>
</dbReference>
<name>A0ABX7QCP0_9FLAO</name>
<evidence type="ECO:0000313" key="3">
    <source>
        <dbReference type="EMBL" id="QSW88366.1"/>
    </source>
</evidence>
<dbReference type="PANTHER" id="PTHR45527:SF1">
    <property type="entry name" value="FATTY ACID SYNTHASE"/>
    <property type="match status" value="1"/>
</dbReference>
<protein>
    <submittedName>
        <fullName evidence="3">LLM class flavin-dependent oxidoreductase</fullName>
    </submittedName>
</protein>
<dbReference type="Gene3D" id="3.40.50.980">
    <property type="match status" value="2"/>
</dbReference>
<dbReference type="CDD" id="cd19531">
    <property type="entry name" value="LCL_NRPS-like"/>
    <property type="match status" value="1"/>
</dbReference>
<dbReference type="Pfam" id="PF05050">
    <property type="entry name" value="Methyltransf_21"/>
    <property type="match status" value="1"/>
</dbReference>
<keyword evidence="4" id="KW-1185">Reference proteome</keyword>
<dbReference type="Pfam" id="PF00501">
    <property type="entry name" value="AMP-binding"/>
    <property type="match status" value="2"/>
</dbReference>
<gene>
    <name evidence="3" type="ORF">J0383_19185</name>
</gene>
<accession>A0ABX7QCP0</accession>
<dbReference type="NCBIfam" id="TIGR01444">
    <property type="entry name" value="fkbM_fam"/>
    <property type="match status" value="1"/>
</dbReference>
<dbReference type="InterPro" id="IPR023213">
    <property type="entry name" value="CAT-like_dom_sf"/>
</dbReference>
<proteinExistence type="predicted"/>
<dbReference type="PANTHER" id="PTHR45527">
    <property type="entry name" value="NONRIBOSOMAL PEPTIDE SYNTHETASE"/>
    <property type="match status" value="1"/>
</dbReference>
<dbReference type="InterPro" id="IPR006342">
    <property type="entry name" value="FkbM_mtfrase"/>
</dbReference>
<reference evidence="3 4" key="1">
    <citation type="submission" date="2021-03" db="EMBL/GenBank/DDBJ databases">
        <title>Flavobacterium kribbensis sp. nov, an endophytic bacteria, isolated from soybean.</title>
        <authorList>
            <person name="Lee J."/>
            <person name="Seo J."/>
        </authorList>
    </citation>
    <scope>NUCLEOTIDE SEQUENCE [LARGE SCALE GENOMIC DNA]</scope>
    <source>
        <strain evidence="3 4">BB8</strain>
    </source>
</reference>
<dbReference type="InterPro" id="IPR001242">
    <property type="entry name" value="Condensation_dom"/>
</dbReference>
<dbReference type="SUPFAM" id="SSF52777">
    <property type="entry name" value="CoA-dependent acyltransferases"/>
    <property type="match status" value="2"/>
</dbReference>
<dbReference type="Gene3D" id="3.40.50.150">
    <property type="entry name" value="Vaccinia Virus protein VP39"/>
    <property type="match status" value="1"/>
</dbReference>
<evidence type="ECO:0000256" key="1">
    <source>
        <dbReference type="SAM" id="MobiDB-lite"/>
    </source>
</evidence>
<dbReference type="InterPro" id="IPR009081">
    <property type="entry name" value="PP-bd_ACP"/>
</dbReference>
<feature type="compositionally biased region" description="Basic residues" evidence="1">
    <location>
        <begin position="1804"/>
        <end position="1814"/>
    </location>
</feature>
<dbReference type="Proteomes" id="UP000663440">
    <property type="component" value="Chromosome"/>
</dbReference>
<dbReference type="InterPro" id="IPR011251">
    <property type="entry name" value="Luciferase-like_dom"/>
</dbReference>
<dbReference type="InterPro" id="IPR042099">
    <property type="entry name" value="ANL_N_sf"/>
</dbReference>
<dbReference type="Pfam" id="PF00550">
    <property type="entry name" value="PP-binding"/>
    <property type="match status" value="1"/>
</dbReference>
<dbReference type="Gene3D" id="3.30.559.30">
    <property type="entry name" value="Nonribosomal peptide synthetase, condensation domain"/>
    <property type="match status" value="1"/>
</dbReference>
<dbReference type="Gene3D" id="1.10.1200.10">
    <property type="entry name" value="ACP-like"/>
    <property type="match status" value="1"/>
</dbReference>